<evidence type="ECO:0000313" key="2">
    <source>
        <dbReference type="EMBL" id="SFJ62949.1"/>
    </source>
</evidence>
<dbReference type="EMBL" id="FORF01000037">
    <property type="protein sequence ID" value="SFJ62949.1"/>
    <property type="molecule type" value="Genomic_DNA"/>
</dbReference>
<evidence type="ECO:0000313" key="3">
    <source>
        <dbReference type="Proteomes" id="UP000242763"/>
    </source>
</evidence>
<accession>A0A1I3SYJ7</accession>
<dbReference type="CDD" id="cd00093">
    <property type="entry name" value="HTH_XRE"/>
    <property type="match status" value="1"/>
</dbReference>
<dbReference type="InterPro" id="IPR001387">
    <property type="entry name" value="Cro/C1-type_HTH"/>
</dbReference>
<sequence>MIAGVGLSEMARGRTSADLQQVDRTESRVEIGRWLKAKREEAGLTQRELAEKVGSLYYTYISQIELGHGKIIPERWERWAEVLEIHPRIFSLKLLEAYEPCAYRLIFGESDK</sequence>
<dbReference type="Pfam" id="PF01381">
    <property type="entry name" value="HTH_3"/>
    <property type="match status" value="1"/>
</dbReference>
<dbReference type="PROSITE" id="PS50943">
    <property type="entry name" value="HTH_CROC1"/>
    <property type="match status" value="1"/>
</dbReference>
<evidence type="ECO:0000259" key="1">
    <source>
        <dbReference type="PROSITE" id="PS50943"/>
    </source>
</evidence>
<dbReference type="STRING" id="1121003.SAMN03080618_03493"/>
<protein>
    <submittedName>
        <fullName evidence="2">Helix-turn-helix</fullName>
    </submittedName>
</protein>
<dbReference type="GO" id="GO:0003677">
    <property type="term" value="F:DNA binding"/>
    <property type="evidence" value="ECO:0007669"/>
    <property type="project" value="InterPro"/>
</dbReference>
<dbReference type="InterPro" id="IPR010982">
    <property type="entry name" value="Lambda_DNA-bd_dom_sf"/>
</dbReference>
<feature type="domain" description="HTH cro/C1-type" evidence="1">
    <location>
        <begin position="35"/>
        <end position="90"/>
    </location>
</feature>
<organism evidence="2 3">
    <name type="scientific">Aquamicrobium aerolatum DSM 21857</name>
    <dbReference type="NCBI Taxonomy" id="1121003"/>
    <lineage>
        <taxon>Bacteria</taxon>
        <taxon>Pseudomonadati</taxon>
        <taxon>Pseudomonadota</taxon>
        <taxon>Alphaproteobacteria</taxon>
        <taxon>Hyphomicrobiales</taxon>
        <taxon>Phyllobacteriaceae</taxon>
        <taxon>Aerobium</taxon>
    </lineage>
</organism>
<keyword evidence="3" id="KW-1185">Reference proteome</keyword>
<dbReference type="SUPFAM" id="SSF47413">
    <property type="entry name" value="lambda repressor-like DNA-binding domains"/>
    <property type="match status" value="1"/>
</dbReference>
<name>A0A1I3SYJ7_9HYPH</name>
<gene>
    <name evidence="2" type="ORF">SAMN03080618_03493</name>
</gene>
<dbReference type="Proteomes" id="UP000242763">
    <property type="component" value="Unassembled WGS sequence"/>
</dbReference>
<proteinExistence type="predicted"/>
<reference evidence="3" key="1">
    <citation type="submission" date="2016-10" db="EMBL/GenBank/DDBJ databases">
        <authorList>
            <person name="Varghese N."/>
            <person name="Submissions S."/>
        </authorList>
    </citation>
    <scope>NUCLEOTIDE SEQUENCE [LARGE SCALE GENOMIC DNA]</scope>
    <source>
        <strain evidence="3">DSM 21857</strain>
    </source>
</reference>
<dbReference type="Gene3D" id="1.10.260.40">
    <property type="entry name" value="lambda repressor-like DNA-binding domains"/>
    <property type="match status" value="1"/>
</dbReference>
<dbReference type="AlphaFoldDB" id="A0A1I3SYJ7"/>
<dbReference type="SMART" id="SM00530">
    <property type="entry name" value="HTH_XRE"/>
    <property type="match status" value="1"/>
</dbReference>